<proteinExistence type="predicted"/>
<evidence type="ECO:0000313" key="7">
    <source>
        <dbReference type="Proteomes" id="UP000244180"/>
    </source>
</evidence>
<reference evidence="4 6" key="1">
    <citation type="submission" date="2015-09" db="EMBL/GenBank/DDBJ databases">
        <title>Draft genome sequence of Hydrogenibacillus schlegelii DSM 2000.</title>
        <authorList>
            <person name="Hemp J."/>
        </authorList>
    </citation>
    <scope>NUCLEOTIDE SEQUENCE [LARGE SCALE GENOMIC DNA]</scope>
    <source>
        <strain evidence="4 6">MA 48</strain>
    </source>
</reference>
<dbReference type="GO" id="GO:0006508">
    <property type="term" value="P:proteolysis"/>
    <property type="evidence" value="ECO:0007669"/>
    <property type="project" value="UniProtKB-KW"/>
</dbReference>
<gene>
    <name evidence="5" type="ORF">HSCHL_2526</name>
    <name evidence="4" type="ORF">SA87_05855</name>
</gene>
<keyword evidence="3" id="KW-0720">Serine protease</keyword>
<evidence type="ECO:0000313" key="5">
    <source>
        <dbReference type="EMBL" id="PTQ52893.1"/>
    </source>
</evidence>
<dbReference type="InterPro" id="IPR051201">
    <property type="entry name" value="Chloro_Bact_Ser_Proteases"/>
</dbReference>
<dbReference type="PRINTS" id="PR00834">
    <property type="entry name" value="PROTEASES2C"/>
</dbReference>
<keyword evidence="6" id="KW-1185">Reference proteome</keyword>
<accession>A0A179IRR7</accession>
<protein>
    <submittedName>
        <fullName evidence="5">HtrA protease/chaperone protein</fullName>
    </submittedName>
    <submittedName>
        <fullName evidence="4">Serine protease</fullName>
    </submittedName>
</protein>
<dbReference type="InterPro" id="IPR001940">
    <property type="entry name" value="Peptidase_S1C"/>
</dbReference>
<keyword evidence="1 4" id="KW-0645">Protease</keyword>
<dbReference type="Proteomes" id="UP000243024">
    <property type="component" value="Unassembled WGS sequence"/>
</dbReference>
<dbReference type="Gene3D" id="2.40.10.120">
    <property type="match status" value="1"/>
</dbReference>
<dbReference type="Proteomes" id="UP000244180">
    <property type="component" value="Unassembled WGS sequence"/>
</dbReference>
<sequence>MKPTKKKRLALDLLRAQPAERPDPADRPHPANIFVDVIERVKPIIVAIETDRERQLPFGPFGPFFLPFFLPEDDGPPLGRSFGSGFIIHPRGYILTNQHIIDRAGEIRVRQGAFVRPARLVWQDVRRDLAVLKVSAPRPLPAAVLGSSDAARVGEWVIAIGNPLGLENTVTVGVISAKHRSVRTGQHDYDDVIQTDAAINPGNSGGPLFNLYGQVIGMNAAIVRGSQSIGFAIAIDSIKPRIAAYLPR</sequence>
<dbReference type="STRING" id="1484.SA87_05855"/>
<evidence type="ECO:0000256" key="3">
    <source>
        <dbReference type="ARBA" id="ARBA00022825"/>
    </source>
</evidence>
<evidence type="ECO:0000313" key="6">
    <source>
        <dbReference type="Proteomes" id="UP000243024"/>
    </source>
</evidence>
<reference evidence="5 7" key="2">
    <citation type="submission" date="2017-08" db="EMBL/GenBank/DDBJ databases">
        <title>Burning lignite coal seam in the remote Altai Mountains harbors a hydrogen-driven thermophilic microbial community.</title>
        <authorList>
            <person name="Kadnikov V.V."/>
            <person name="Mardanov A.V."/>
            <person name="Ivasenko D."/>
            <person name="Beletsky A.V."/>
            <person name="Karnachuk O.V."/>
            <person name="Ravin N.V."/>
        </authorList>
    </citation>
    <scope>NUCLEOTIDE SEQUENCE [LARGE SCALE GENOMIC DNA]</scope>
    <source>
        <strain evidence="5">AL33</strain>
    </source>
</reference>
<keyword evidence="2" id="KW-0378">Hydrolase</keyword>
<dbReference type="Pfam" id="PF13365">
    <property type="entry name" value="Trypsin_2"/>
    <property type="match status" value="1"/>
</dbReference>
<dbReference type="PANTHER" id="PTHR43343">
    <property type="entry name" value="PEPTIDASE S12"/>
    <property type="match status" value="1"/>
</dbReference>
<dbReference type="SUPFAM" id="SSF50494">
    <property type="entry name" value="Trypsin-like serine proteases"/>
    <property type="match status" value="1"/>
</dbReference>
<organism evidence="4 6">
    <name type="scientific">Hydrogenibacillus schlegelii</name>
    <name type="common">Bacillus schlegelii</name>
    <dbReference type="NCBI Taxonomy" id="1484"/>
    <lineage>
        <taxon>Bacteria</taxon>
        <taxon>Bacillati</taxon>
        <taxon>Bacillota</taxon>
        <taxon>Bacilli</taxon>
        <taxon>Bacillales</taxon>
        <taxon>Bacillales Family X. Incertae Sedis</taxon>
        <taxon>Hydrogenibacillus</taxon>
    </lineage>
</organism>
<dbReference type="EMBL" id="JXBB01000006">
    <property type="protein sequence ID" value="OAR05025.1"/>
    <property type="molecule type" value="Genomic_DNA"/>
</dbReference>
<evidence type="ECO:0000256" key="2">
    <source>
        <dbReference type="ARBA" id="ARBA00022801"/>
    </source>
</evidence>
<evidence type="ECO:0000256" key="1">
    <source>
        <dbReference type="ARBA" id="ARBA00022670"/>
    </source>
</evidence>
<dbReference type="InterPro" id="IPR009003">
    <property type="entry name" value="Peptidase_S1_PA"/>
</dbReference>
<evidence type="ECO:0000313" key="4">
    <source>
        <dbReference type="EMBL" id="OAR05025.1"/>
    </source>
</evidence>
<dbReference type="AlphaFoldDB" id="A0A179IRR7"/>
<dbReference type="GO" id="GO:0004252">
    <property type="term" value="F:serine-type endopeptidase activity"/>
    <property type="evidence" value="ECO:0007669"/>
    <property type="project" value="InterPro"/>
</dbReference>
<dbReference type="EMBL" id="PEBV01000020">
    <property type="protein sequence ID" value="PTQ52893.1"/>
    <property type="molecule type" value="Genomic_DNA"/>
</dbReference>
<name>A0A179IRR7_HYDSH</name>
<dbReference type="PANTHER" id="PTHR43343:SF3">
    <property type="entry name" value="PROTEASE DO-LIKE 8, CHLOROPLASTIC"/>
    <property type="match status" value="1"/>
</dbReference>
<comment type="caution">
    <text evidence="4">The sequence shown here is derived from an EMBL/GenBank/DDBJ whole genome shotgun (WGS) entry which is preliminary data.</text>
</comment>